<comment type="caution">
    <text evidence="9">The sequence shown here is derived from an EMBL/GenBank/DDBJ whole genome shotgun (WGS) entry which is preliminary data.</text>
</comment>
<evidence type="ECO:0000259" key="8">
    <source>
        <dbReference type="PROSITE" id="PS50928"/>
    </source>
</evidence>
<keyword evidence="10" id="KW-1185">Reference proteome</keyword>
<keyword evidence="2 7" id="KW-0813">Transport</keyword>
<evidence type="ECO:0000256" key="3">
    <source>
        <dbReference type="ARBA" id="ARBA00022475"/>
    </source>
</evidence>
<dbReference type="Pfam" id="PF00528">
    <property type="entry name" value="BPD_transp_1"/>
    <property type="match status" value="1"/>
</dbReference>
<protein>
    <submittedName>
        <fullName evidence="9">Carbohydrate ABC transporter permease</fullName>
    </submittedName>
</protein>
<comment type="subcellular location">
    <subcellularLocation>
        <location evidence="1 7">Cell membrane</location>
        <topology evidence="1 7">Multi-pass membrane protein</topology>
    </subcellularLocation>
</comment>
<feature type="transmembrane region" description="Helical" evidence="7">
    <location>
        <begin position="91"/>
        <end position="115"/>
    </location>
</feature>
<dbReference type="InterPro" id="IPR035906">
    <property type="entry name" value="MetI-like_sf"/>
</dbReference>
<keyword evidence="5 7" id="KW-1133">Transmembrane helix</keyword>
<feature type="transmembrane region" description="Helical" evidence="7">
    <location>
        <begin position="163"/>
        <end position="183"/>
    </location>
</feature>
<dbReference type="GO" id="GO:0005886">
    <property type="term" value="C:plasma membrane"/>
    <property type="evidence" value="ECO:0007669"/>
    <property type="project" value="UniProtKB-SubCell"/>
</dbReference>
<dbReference type="EMBL" id="JBHSXH010000014">
    <property type="protein sequence ID" value="MFC6825284.1"/>
    <property type="molecule type" value="Genomic_DNA"/>
</dbReference>
<name>A0ABD5TYI6_9EURY</name>
<feature type="transmembrane region" description="Helical" evidence="7">
    <location>
        <begin position="261"/>
        <end position="283"/>
    </location>
</feature>
<dbReference type="RefSeq" id="WP_379695361.1">
    <property type="nucleotide sequence ID" value="NZ_JBHSXH010000014.1"/>
</dbReference>
<reference evidence="9 10" key="1">
    <citation type="journal article" date="2019" name="Int. J. Syst. Evol. Microbiol.">
        <title>The Global Catalogue of Microorganisms (GCM) 10K type strain sequencing project: providing services to taxonomists for standard genome sequencing and annotation.</title>
        <authorList>
            <consortium name="The Broad Institute Genomics Platform"/>
            <consortium name="The Broad Institute Genome Sequencing Center for Infectious Disease"/>
            <person name="Wu L."/>
            <person name="Ma J."/>
        </authorList>
    </citation>
    <scope>NUCLEOTIDE SEQUENCE [LARGE SCALE GENOMIC DNA]</scope>
    <source>
        <strain evidence="9 10">YIM 94188</strain>
    </source>
</reference>
<evidence type="ECO:0000256" key="4">
    <source>
        <dbReference type="ARBA" id="ARBA00022692"/>
    </source>
</evidence>
<feature type="transmembrane region" description="Helical" evidence="7">
    <location>
        <begin position="204"/>
        <end position="228"/>
    </location>
</feature>
<evidence type="ECO:0000313" key="9">
    <source>
        <dbReference type="EMBL" id="MFC6825284.1"/>
    </source>
</evidence>
<feature type="domain" description="ABC transmembrane type-1" evidence="8">
    <location>
        <begin position="92"/>
        <end position="283"/>
    </location>
</feature>
<dbReference type="PANTHER" id="PTHR32243">
    <property type="entry name" value="MALTOSE TRANSPORT SYSTEM PERMEASE-RELATED"/>
    <property type="match status" value="1"/>
</dbReference>
<keyword evidence="4 7" id="KW-0812">Transmembrane</keyword>
<evidence type="ECO:0000313" key="10">
    <source>
        <dbReference type="Proteomes" id="UP001596408"/>
    </source>
</evidence>
<dbReference type="PROSITE" id="PS50928">
    <property type="entry name" value="ABC_TM1"/>
    <property type="match status" value="1"/>
</dbReference>
<dbReference type="InterPro" id="IPR000515">
    <property type="entry name" value="MetI-like"/>
</dbReference>
<gene>
    <name evidence="9" type="ORF">ACFQEV_09825</name>
</gene>
<dbReference type="CDD" id="cd06261">
    <property type="entry name" value="TM_PBP2"/>
    <property type="match status" value="1"/>
</dbReference>
<dbReference type="SUPFAM" id="SSF161098">
    <property type="entry name" value="MetI-like"/>
    <property type="match status" value="1"/>
</dbReference>
<comment type="similarity">
    <text evidence="7">Belongs to the binding-protein-dependent transport system permease family.</text>
</comment>
<evidence type="ECO:0000256" key="5">
    <source>
        <dbReference type="ARBA" id="ARBA00022989"/>
    </source>
</evidence>
<dbReference type="AlphaFoldDB" id="A0ABD5TYI6"/>
<feature type="transmembrane region" description="Helical" evidence="7">
    <location>
        <begin position="127"/>
        <end position="151"/>
    </location>
</feature>
<keyword evidence="6 7" id="KW-0472">Membrane</keyword>
<sequence>MSQRFNLRLDGDNIPGWESLSYGARKRLLNKTADLLILFSVLIVVVPLFWMLSTSLRPTDTLFNLPTPILPQNPTLEAFDNVINNSNFTTWYFNSIIVAVGVVTLTTVTSTLAGYGLTRLDIPYKKTFARIILFGYMFPAILLAIPMFIFWRQLGWIDSHLGLVFAETAVSLPFGIWMMWKFFQTVPVSLEESAQMAGASRFRAFYEIALPMAKPGMVAVAVFSYAVAWNEFTMPTILLVNNESWVLTIGLFSFTMQNQVLWSQLMAASTLTVIPSFIFVYFLQKYLLRGFRAGGIG</sequence>
<feature type="transmembrane region" description="Helical" evidence="7">
    <location>
        <begin position="35"/>
        <end position="53"/>
    </location>
</feature>
<dbReference type="Gene3D" id="1.10.3720.10">
    <property type="entry name" value="MetI-like"/>
    <property type="match status" value="1"/>
</dbReference>
<dbReference type="Proteomes" id="UP001596408">
    <property type="component" value="Unassembled WGS sequence"/>
</dbReference>
<evidence type="ECO:0000256" key="1">
    <source>
        <dbReference type="ARBA" id="ARBA00004651"/>
    </source>
</evidence>
<dbReference type="PANTHER" id="PTHR32243:SF18">
    <property type="entry name" value="INNER MEMBRANE ABC TRANSPORTER PERMEASE PROTEIN YCJP"/>
    <property type="match status" value="1"/>
</dbReference>
<proteinExistence type="inferred from homology"/>
<keyword evidence="3" id="KW-1003">Cell membrane</keyword>
<organism evidence="9 10">
    <name type="scientific">Halopelagius fulvigenes</name>
    <dbReference type="NCBI Taxonomy" id="1198324"/>
    <lineage>
        <taxon>Archaea</taxon>
        <taxon>Methanobacteriati</taxon>
        <taxon>Methanobacteriota</taxon>
        <taxon>Stenosarchaea group</taxon>
        <taxon>Halobacteria</taxon>
        <taxon>Halobacteriales</taxon>
        <taxon>Haloferacaceae</taxon>
    </lineage>
</organism>
<dbReference type="InterPro" id="IPR050901">
    <property type="entry name" value="BP-dep_ABC_trans_perm"/>
</dbReference>
<evidence type="ECO:0000256" key="7">
    <source>
        <dbReference type="RuleBase" id="RU363032"/>
    </source>
</evidence>
<evidence type="ECO:0000256" key="2">
    <source>
        <dbReference type="ARBA" id="ARBA00022448"/>
    </source>
</evidence>
<accession>A0ABD5TYI6</accession>
<evidence type="ECO:0000256" key="6">
    <source>
        <dbReference type="ARBA" id="ARBA00023136"/>
    </source>
</evidence>